<dbReference type="EMBL" id="QJNU01000612">
    <property type="protein sequence ID" value="RYO92211.1"/>
    <property type="molecule type" value="Genomic_DNA"/>
</dbReference>
<feature type="compositionally biased region" description="Basic and acidic residues" evidence="1">
    <location>
        <begin position="280"/>
        <end position="301"/>
    </location>
</feature>
<dbReference type="Pfam" id="PF08297">
    <property type="entry name" value="U3_snoRNA_assoc"/>
    <property type="match status" value="1"/>
</dbReference>
<sequence length="406" mass="44681">MAPATRTRSKTLHGVAKEVNAQVKSTTDVDRSPRDGLITAHGAAKGNRKRRSAGGAVLENEDDATQNSSLSTPARKKLSVRTREETDDGDGHDPATAAGVRIVQVQTEVRDRTPKRSRSDPVADSQDDDAVPESQSASRQLQEEAIQRLASQYIEPGFLAAALKATEEEKVTGKAKHVVFGDDDDVAKYVAAVAGERSTFVEKQMEEDLDEAPEAVSTKATARETLESVKALVEATEKQAALLKRKRQQRDSLFKQQAQKRKPAPKSDLASSESDTQDPEATREAEDATETTGRRRVEKLKLPSMLPPEYLTESSSEGEDEAASERAAKKPKKINFEDALRSIGKEARVPMDQVVGSTVYRVAAGQPDKKLAPKMHKNTRYVKEDMLRRRRAPVAPNKKRRFFVAK</sequence>
<dbReference type="GO" id="GO:0030515">
    <property type="term" value="F:snoRNA binding"/>
    <property type="evidence" value="ECO:0007669"/>
    <property type="project" value="InterPro"/>
</dbReference>
<keyword evidence="3" id="KW-1185">Reference proteome</keyword>
<dbReference type="STRING" id="155417.A0A4Q4T1J2"/>
<dbReference type="AlphaFoldDB" id="A0A4Q4T1J2"/>
<evidence type="ECO:0000256" key="1">
    <source>
        <dbReference type="SAM" id="MobiDB-lite"/>
    </source>
</evidence>
<comment type="caution">
    <text evidence="2">The sequence shown here is derived from an EMBL/GenBank/DDBJ whole genome shotgun (WGS) entry which is preliminary data.</text>
</comment>
<feature type="region of interest" description="Disordered" evidence="1">
    <location>
        <begin position="1"/>
        <end position="143"/>
    </location>
</feature>
<feature type="compositionally biased region" description="Basic and acidic residues" evidence="1">
    <location>
        <begin position="81"/>
        <end position="93"/>
    </location>
</feature>
<evidence type="ECO:0000313" key="3">
    <source>
        <dbReference type="Proteomes" id="UP000293360"/>
    </source>
</evidence>
<protein>
    <submittedName>
        <fullName evidence="2">Uncharacterized protein</fullName>
    </submittedName>
</protein>
<accession>A0A4Q4T1J2</accession>
<organism evidence="2 3">
    <name type="scientific">Monosporascus ibericus</name>
    <dbReference type="NCBI Taxonomy" id="155417"/>
    <lineage>
        <taxon>Eukaryota</taxon>
        <taxon>Fungi</taxon>
        <taxon>Dikarya</taxon>
        <taxon>Ascomycota</taxon>
        <taxon>Pezizomycotina</taxon>
        <taxon>Sordariomycetes</taxon>
        <taxon>Xylariomycetidae</taxon>
        <taxon>Xylariales</taxon>
        <taxon>Xylariales incertae sedis</taxon>
        <taxon>Monosporascus</taxon>
    </lineage>
</organism>
<dbReference type="GO" id="GO:0006364">
    <property type="term" value="P:rRNA processing"/>
    <property type="evidence" value="ECO:0007669"/>
    <property type="project" value="InterPro"/>
</dbReference>
<dbReference type="OrthoDB" id="5245631at2759"/>
<proteinExistence type="predicted"/>
<gene>
    <name evidence="2" type="ORF">DL764_008163</name>
</gene>
<feature type="region of interest" description="Disordered" evidence="1">
    <location>
        <begin position="242"/>
        <end position="331"/>
    </location>
</feature>
<reference evidence="2 3" key="1">
    <citation type="submission" date="2018-06" db="EMBL/GenBank/DDBJ databases">
        <title>Complete Genomes of Monosporascus.</title>
        <authorList>
            <person name="Robinson A.J."/>
            <person name="Natvig D.O."/>
        </authorList>
    </citation>
    <scope>NUCLEOTIDE SEQUENCE [LARGE SCALE GENOMIC DNA]</scope>
    <source>
        <strain evidence="2 3">CBS 110550</strain>
    </source>
</reference>
<evidence type="ECO:0000313" key="2">
    <source>
        <dbReference type="EMBL" id="RYO92211.1"/>
    </source>
</evidence>
<feature type="compositionally biased region" description="Basic and acidic residues" evidence="1">
    <location>
        <begin position="108"/>
        <end position="121"/>
    </location>
</feature>
<dbReference type="Proteomes" id="UP000293360">
    <property type="component" value="Unassembled WGS sequence"/>
</dbReference>
<dbReference type="InterPro" id="IPR013268">
    <property type="entry name" value="UTP16"/>
</dbReference>
<name>A0A4Q4T1J2_9PEZI</name>